<proteinExistence type="predicted"/>
<feature type="transmembrane region" description="Helical" evidence="7">
    <location>
        <begin position="374"/>
        <end position="394"/>
    </location>
</feature>
<keyword evidence="10" id="KW-1185">Reference proteome</keyword>
<dbReference type="InterPro" id="IPR050382">
    <property type="entry name" value="MFS_Na/Anion_cotransporter"/>
</dbReference>
<evidence type="ECO:0000256" key="6">
    <source>
        <dbReference type="ARBA" id="ARBA00023136"/>
    </source>
</evidence>
<comment type="caution">
    <text evidence="9">The sequence shown here is derived from an EMBL/GenBank/DDBJ whole genome shotgun (WGS) entry which is preliminary data.</text>
</comment>
<dbReference type="GO" id="GO:0016020">
    <property type="term" value="C:membrane"/>
    <property type="evidence" value="ECO:0007669"/>
    <property type="project" value="UniProtKB-SubCell"/>
</dbReference>
<gene>
    <name evidence="9" type="ORF">KUF71_011496</name>
</gene>
<dbReference type="InterPro" id="IPR011701">
    <property type="entry name" value="MFS"/>
</dbReference>
<name>A0AAE1I2S2_9NEOP</name>
<dbReference type="Pfam" id="PF07690">
    <property type="entry name" value="MFS_1"/>
    <property type="match status" value="1"/>
</dbReference>
<feature type="transmembrane region" description="Helical" evidence="7">
    <location>
        <begin position="332"/>
        <end position="353"/>
    </location>
</feature>
<dbReference type="CDD" id="cd17318">
    <property type="entry name" value="MFS_SLC17"/>
    <property type="match status" value="1"/>
</dbReference>
<feature type="transmembrane region" description="Helical" evidence="7">
    <location>
        <begin position="400"/>
        <end position="419"/>
    </location>
</feature>
<dbReference type="PANTHER" id="PTHR11662">
    <property type="entry name" value="SOLUTE CARRIER FAMILY 17"/>
    <property type="match status" value="1"/>
</dbReference>
<dbReference type="GO" id="GO:0015293">
    <property type="term" value="F:symporter activity"/>
    <property type="evidence" value="ECO:0007669"/>
    <property type="project" value="UniProtKB-KW"/>
</dbReference>
<keyword evidence="6 7" id="KW-0472">Membrane</keyword>
<keyword evidence="5 7" id="KW-1133">Transmembrane helix</keyword>
<dbReference type="Gene3D" id="1.20.1250.20">
    <property type="entry name" value="MFS general substrate transporter like domains"/>
    <property type="match status" value="2"/>
</dbReference>
<comment type="subcellular location">
    <subcellularLocation>
        <location evidence="1">Membrane</location>
        <topology evidence="1">Multi-pass membrane protein</topology>
    </subcellularLocation>
</comment>
<sequence length="578" mass="62801">MKDLPVKEAPPLWLLPADTPAPLPPVGNRRNIMMWILATGAALAYMCRVNMSLCIVAMTTTNRSENVSSSFQAISRTPRKFQITCTPNLCRSPFLSRDAQVYDWSQSERGYVLSAFFWGYVVMQVPGATLSNLYGPRWFIFSGVAGSGLLTLLTPLAASWGPYPVCALRVLQGLCQGLIFPCIHYMLGRWAPPVERSRCSALVMSGPSVGTLAAMAGVGLLCASPLGWPSGFYVPGGLAVLWGVLWWWQGANSPDTCTRISAEERAYIKDSLGAASSGSKRLIVPWLSILRTPCVWAIIVVHSGSNFGHWLMLTQMPNYMKTVLQFDIKENGLVSSLPYLTLVFTSILVAWVTKVIANRQCLSIVATRKIFNSIGHYGMGLTFMALAMLTHLGIQAPVAVALLTVAVSLEAALLVGFLINHVDLSPNFGGAMFGLSNCIGNVMGIIAPLLVSVVVGDDRNKTLQELATGWSYVFLIGGCVYLSGNTIFLIFGRADVQPWNYPKDSLKSSKDDEPAERHELLHKRLSPRTYEVRAAGPPPPPSLLLLLPAGARARTSYKTPVPVPTLSVPARLTCSVLR</sequence>
<dbReference type="InterPro" id="IPR020846">
    <property type="entry name" value="MFS_dom"/>
</dbReference>
<feature type="transmembrane region" description="Helical" evidence="7">
    <location>
        <begin position="199"/>
        <end position="226"/>
    </location>
</feature>
<evidence type="ECO:0000259" key="8">
    <source>
        <dbReference type="PROSITE" id="PS50850"/>
    </source>
</evidence>
<feature type="transmembrane region" description="Helical" evidence="7">
    <location>
        <begin position="289"/>
        <end position="312"/>
    </location>
</feature>
<evidence type="ECO:0000256" key="7">
    <source>
        <dbReference type="SAM" id="Phobius"/>
    </source>
</evidence>
<dbReference type="SUPFAM" id="SSF103473">
    <property type="entry name" value="MFS general substrate transporter"/>
    <property type="match status" value="1"/>
</dbReference>
<evidence type="ECO:0000313" key="9">
    <source>
        <dbReference type="EMBL" id="KAK3932168.1"/>
    </source>
</evidence>
<organism evidence="9 10">
    <name type="scientific">Frankliniella fusca</name>
    <dbReference type="NCBI Taxonomy" id="407009"/>
    <lineage>
        <taxon>Eukaryota</taxon>
        <taxon>Metazoa</taxon>
        <taxon>Ecdysozoa</taxon>
        <taxon>Arthropoda</taxon>
        <taxon>Hexapoda</taxon>
        <taxon>Insecta</taxon>
        <taxon>Pterygota</taxon>
        <taxon>Neoptera</taxon>
        <taxon>Paraneoptera</taxon>
        <taxon>Thysanoptera</taxon>
        <taxon>Terebrantia</taxon>
        <taxon>Thripoidea</taxon>
        <taxon>Thripidae</taxon>
        <taxon>Frankliniella</taxon>
    </lineage>
</organism>
<evidence type="ECO:0000256" key="2">
    <source>
        <dbReference type="ARBA" id="ARBA00022448"/>
    </source>
</evidence>
<feature type="transmembrane region" description="Helical" evidence="7">
    <location>
        <begin position="170"/>
        <end position="187"/>
    </location>
</feature>
<dbReference type="InterPro" id="IPR036259">
    <property type="entry name" value="MFS_trans_sf"/>
</dbReference>
<feature type="transmembrane region" description="Helical" evidence="7">
    <location>
        <begin position="470"/>
        <end position="491"/>
    </location>
</feature>
<evidence type="ECO:0000256" key="4">
    <source>
        <dbReference type="ARBA" id="ARBA00022847"/>
    </source>
</evidence>
<evidence type="ECO:0000256" key="3">
    <source>
        <dbReference type="ARBA" id="ARBA00022692"/>
    </source>
</evidence>
<accession>A0AAE1I2S2</accession>
<evidence type="ECO:0000256" key="1">
    <source>
        <dbReference type="ARBA" id="ARBA00004141"/>
    </source>
</evidence>
<keyword evidence="2" id="KW-0813">Transport</keyword>
<dbReference type="Proteomes" id="UP001219518">
    <property type="component" value="Unassembled WGS sequence"/>
</dbReference>
<evidence type="ECO:0000313" key="10">
    <source>
        <dbReference type="Proteomes" id="UP001219518"/>
    </source>
</evidence>
<feature type="transmembrane region" description="Helical" evidence="7">
    <location>
        <begin position="232"/>
        <end position="249"/>
    </location>
</feature>
<dbReference type="AlphaFoldDB" id="A0AAE1I2S2"/>
<feature type="transmembrane region" description="Helical" evidence="7">
    <location>
        <begin position="32"/>
        <end position="58"/>
    </location>
</feature>
<dbReference type="PANTHER" id="PTHR11662:SF280">
    <property type="entry name" value="FI21844P1-RELATED"/>
    <property type="match status" value="1"/>
</dbReference>
<dbReference type="EMBL" id="JAHWGI010001434">
    <property type="protein sequence ID" value="KAK3932168.1"/>
    <property type="molecule type" value="Genomic_DNA"/>
</dbReference>
<reference evidence="9" key="2">
    <citation type="journal article" date="2023" name="BMC Genomics">
        <title>Pest status, molecular evolution, and epigenetic factors derived from the genome assembly of Frankliniella fusca, a thysanopteran phytovirus vector.</title>
        <authorList>
            <person name="Catto M.A."/>
            <person name="Labadie P.E."/>
            <person name="Jacobson A.L."/>
            <person name="Kennedy G.G."/>
            <person name="Srinivasan R."/>
            <person name="Hunt B.G."/>
        </authorList>
    </citation>
    <scope>NUCLEOTIDE SEQUENCE</scope>
    <source>
        <strain evidence="9">PL_HMW_Pooled</strain>
    </source>
</reference>
<keyword evidence="3 7" id="KW-0812">Transmembrane</keyword>
<dbReference type="GO" id="GO:0006820">
    <property type="term" value="P:monoatomic anion transport"/>
    <property type="evidence" value="ECO:0007669"/>
    <property type="project" value="TreeGrafter"/>
</dbReference>
<keyword evidence="4" id="KW-0769">Symport</keyword>
<feature type="domain" description="Major facilitator superfamily (MFS) profile" evidence="8">
    <location>
        <begin position="33"/>
        <end position="496"/>
    </location>
</feature>
<evidence type="ECO:0000256" key="5">
    <source>
        <dbReference type="ARBA" id="ARBA00022989"/>
    </source>
</evidence>
<feature type="transmembrane region" description="Helical" evidence="7">
    <location>
        <begin position="431"/>
        <end position="450"/>
    </location>
</feature>
<reference evidence="9" key="1">
    <citation type="submission" date="2021-07" db="EMBL/GenBank/DDBJ databases">
        <authorList>
            <person name="Catto M.A."/>
            <person name="Jacobson A."/>
            <person name="Kennedy G."/>
            <person name="Labadie P."/>
            <person name="Hunt B.G."/>
            <person name="Srinivasan R."/>
        </authorList>
    </citation>
    <scope>NUCLEOTIDE SEQUENCE</scope>
    <source>
        <strain evidence="9">PL_HMW_Pooled</strain>
        <tissue evidence="9">Head</tissue>
    </source>
</reference>
<feature type="transmembrane region" description="Helical" evidence="7">
    <location>
        <begin position="138"/>
        <end position="158"/>
    </location>
</feature>
<protein>
    <submittedName>
        <fullName evidence="9">Inorganic phosphate cotransporter</fullName>
    </submittedName>
</protein>
<dbReference type="FunFam" id="1.20.1250.20:FF:000003">
    <property type="entry name" value="Solute carrier family 17 member 3"/>
    <property type="match status" value="1"/>
</dbReference>
<dbReference type="PROSITE" id="PS50850">
    <property type="entry name" value="MFS"/>
    <property type="match status" value="1"/>
</dbReference>